<evidence type="ECO:0000259" key="4">
    <source>
        <dbReference type="Pfam" id="PF13359"/>
    </source>
</evidence>
<dbReference type="InterPro" id="IPR027806">
    <property type="entry name" value="HARBI1_dom"/>
</dbReference>
<feature type="compositionally biased region" description="Basic and acidic residues" evidence="3">
    <location>
        <begin position="12"/>
        <end position="24"/>
    </location>
</feature>
<evidence type="ECO:0000313" key="5">
    <source>
        <dbReference type="Proteomes" id="UP000504615"/>
    </source>
</evidence>
<evidence type="ECO:0000256" key="2">
    <source>
        <dbReference type="ARBA" id="ARBA00022723"/>
    </source>
</evidence>
<evidence type="ECO:0000256" key="3">
    <source>
        <dbReference type="SAM" id="MobiDB-lite"/>
    </source>
</evidence>
<dbReference type="GeneID" id="105425129"/>
<evidence type="ECO:0000256" key="1">
    <source>
        <dbReference type="ARBA" id="ARBA00001968"/>
    </source>
</evidence>
<feature type="region of interest" description="Disordered" evidence="3">
    <location>
        <begin position="1"/>
        <end position="24"/>
    </location>
</feature>
<name>A0A6I9W2E1_9HYME</name>
<accession>A0A6I9W2E1</accession>
<feature type="domain" description="DDE Tnp4" evidence="4">
    <location>
        <begin position="162"/>
        <end position="224"/>
    </location>
</feature>
<dbReference type="AlphaFoldDB" id="A0A6I9W2E1"/>
<gene>
    <name evidence="6" type="primary">LOC105425129</name>
</gene>
<protein>
    <submittedName>
        <fullName evidence="6">LOW QUALITY PROTEIN: uncharacterized protein LOC105425129</fullName>
    </submittedName>
</protein>
<dbReference type="KEGG" id="pbar:105425129"/>
<evidence type="ECO:0000313" key="6">
    <source>
        <dbReference type="RefSeq" id="XP_011634035.1"/>
    </source>
</evidence>
<dbReference type="RefSeq" id="XP_011634035.1">
    <property type="nucleotide sequence ID" value="XM_011635733.2"/>
</dbReference>
<keyword evidence="5" id="KW-1185">Reference proteome</keyword>
<reference evidence="6" key="1">
    <citation type="submission" date="2025-08" db="UniProtKB">
        <authorList>
            <consortium name="RefSeq"/>
        </authorList>
    </citation>
    <scope>IDENTIFICATION</scope>
</reference>
<keyword evidence="2" id="KW-0479">Metal-binding</keyword>
<dbReference type="Pfam" id="PF13359">
    <property type="entry name" value="DDE_Tnp_4"/>
    <property type="match status" value="1"/>
</dbReference>
<organism evidence="5 6">
    <name type="scientific">Pogonomyrmex barbatus</name>
    <name type="common">red harvester ant</name>
    <dbReference type="NCBI Taxonomy" id="144034"/>
    <lineage>
        <taxon>Eukaryota</taxon>
        <taxon>Metazoa</taxon>
        <taxon>Ecdysozoa</taxon>
        <taxon>Arthropoda</taxon>
        <taxon>Hexapoda</taxon>
        <taxon>Insecta</taxon>
        <taxon>Pterygota</taxon>
        <taxon>Neoptera</taxon>
        <taxon>Endopterygota</taxon>
        <taxon>Hymenoptera</taxon>
        <taxon>Apocrita</taxon>
        <taxon>Aculeata</taxon>
        <taxon>Formicoidea</taxon>
        <taxon>Formicidae</taxon>
        <taxon>Myrmicinae</taxon>
        <taxon>Pogonomyrmex</taxon>
    </lineage>
</organism>
<comment type="cofactor">
    <cofactor evidence="1">
        <name>a divalent metal cation</name>
        <dbReference type="ChEBI" id="CHEBI:60240"/>
    </cofactor>
</comment>
<dbReference type="Proteomes" id="UP000504615">
    <property type="component" value="Unplaced"/>
</dbReference>
<sequence>MAAVGSIVRTGENGHHTPSESAWKLERKKDTNLKASCASRNIRLESRTELHLNIVIEHVFSLSDMDNSMLPSRERRDDNLLRPTDMRSDIFDNWRSNVVDGSCIQNRKSTTHNIIKETCAVLSQVSLSIYIKVPPEDDWKHISNDFLANWNLPNCIGIIDYGKHITIQAPSNSGSMYFNYKKTFSIVLMTAGDSKYKFTLIDVDAFGSESNGGILSRSAFDKALYDPPK</sequence>
<dbReference type="OrthoDB" id="6732784at2759"/>
<dbReference type="GO" id="GO:0046872">
    <property type="term" value="F:metal ion binding"/>
    <property type="evidence" value="ECO:0007669"/>
    <property type="project" value="UniProtKB-KW"/>
</dbReference>
<proteinExistence type="predicted"/>